<evidence type="ECO:0000313" key="1">
    <source>
        <dbReference type="EMBL" id="KAL0904233.1"/>
    </source>
</evidence>
<dbReference type="Proteomes" id="UP001552299">
    <property type="component" value="Unassembled WGS sequence"/>
</dbReference>
<dbReference type="PANTHER" id="PTHR31286">
    <property type="entry name" value="GLYCINE-RICH CELL WALL STRUCTURAL PROTEIN 1.8-LIKE"/>
    <property type="match status" value="1"/>
</dbReference>
<gene>
    <name evidence="1" type="ORF">M5K25_026317</name>
</gene>
<protein>
    <recommendedName>
        <fullName evidence="3">DUF4283 domain-containing protein</fullName>
    </recommendedName>
</protein>
<accession>A0ABD0TX58</accession>
<dbReference type="PANTHER" id="PTHR31286:SF180">
    <property type="entry name" value="OS10G0362600 PROTEIN"/>
    <property type="match status" value="1"/>
</dbReference>
<reference evidence="1 2" key="1">
    <citation type="journal article" date="2024" name="Plant Biotechnol. J.">
        <title>Dendrobium thyrsiflorum genome and its molecular insights into genes involved in important horticultural traits.</title>
        <authorList>
            <person name="Chen B."/>
            <person name="Wang J.Y."/>
            <person name="Zheng P.J."/>
            <person name="Li K.L."/>
            <person name="Liang Y.M."/>
            <person name="Chen X.F."/>
            <person name="Zhang C."/>
            <person name="Zhao X."/>
            <person name="He X."/>
            <person name="Zhang G.Q."/>
            <person name="Liu Z.J."/>
            <person name="Xu Q."/>
        </authorList>
    </citation>
    <scope>NUCLEOTIDE SEQUENCE [LARGE SCALE GENOMIC DNA]</scope>
    <source>
        <strain evidence="1">GZMU011</strain>
    </source>
</reference>
<organism evidence="1 2">
    <name type="scientific">Dendrobium thyrsiflorum</name>
    <name type="common">Pinecone-like raceme dendrobium</name>
    <name type="synonym">Orchid</name>
    <dbReference type="NCBI Taxonomy" id="117978"/>
    <lineage>
        <taxon>Eukaryota</taxon>
        <taxon>Viridiplantae</taxon>
        <taxon>Streptophyta</taxon>
        <taxon>Embryophyta</taxon>
        <taxon>Tracheophyta</taxon>
        <taxon>Spermatophyta</taxon>
        <taxon>Magnoliopsida</taxon>
        <taxon>Liliopsida</taxon>
        <taxon>Asparagales</taxon>
        <taxon>Orchidaceae</taxon>
        <taxon>Epidendroideae</taxon>
        <taxon>Malaxideae</taxon>
        <taxon>Dendrobiinae</taxon>
        <taxon>Dendrobium</taxon>
    </lineage>
</organism>
<keyword evidence="2" id="KW-1185">Reference proteome</keyword>
<comment type="caution">
    <text evidence="1">The sequence shown here is derived from an EMBL/GenBank/DDBJ whole genome shotgun (WGS) entry which is preliminary data.</text>
</comment>
<sequence length="406" mass="43661">MKLTKWSPFFDVDVDSPLVPIWVSFPNLRPHLFSPRILHGLGSLFGKPLKIDNATSVGSRPSVARVLVELDVTKRFPDRIWLGSEKYGYIQHVDMEVFLSFCEHCKALGHSRVDCHILHTQLANTSLPLFACVGSDPKDFNVNAEVAIVSPPPFNVLAVGTASFDNREVAELPLVVNGSSELVALAPVGPVFSEAGVNDLALDLGNVVSCVAKDLALNLGSTDVVVGNDVGLSVIADGSLASVLPLNDSVYVGEVVAPLAIHCSNIDGVEGVDVFMNANNCCTNLIASSTCAVAVEVSGEASLPSVELGNSDDVASDEGCEEVLVPLVDVPIFVISNVDMFAHLARDNVMRQGDWLDDGYSLSGGEEFMERELDVRDNFDLSLLQIADAGFFKKSVKHRKRKSKKK</sequence>
<dbReference type="AlphaFoldDB" id="A0ABD0TX58"/>
<dbReference type="InterPro" id="IPR040256">
    <property type="entry name" value="At4g02000-like"/>
</dbReference>
<proteinExistence type="predicted"/>
<evidence type="ECO:0008006" key="3">
    <source>
        <dbReference type="Google" id="ProtNLM"/>
    </source>
</evidence>
<dbReference type="EMBL" id="JANQDX010000019">
    <property type="protein sequence ID" value="KAL0904233.1"/>
    <property type="molecule type" value="Genomic_DNA"/>
</dbReference>
<name>A0ABD0TX58_DENTH</name>
<evidence type="ECO:0000313" key="2">
    <source>
        <dbReference type="Proteomes" id="UP001552299"/>
    </source>
</evidence>